<accession>A0A6C0C0F4</accession>
<dbReference type="EMBL" id="MN739287">
    <property type="protein sequence ID" value="QHS97108.1"/>
    <property type="molecule type" value="Genomic_DNA"/>
</dbReference>
<feature type="domain" description="VWFA" evidence="1">
    <location>
        <begin position="38"/>
        <end position="246"/>
    </location>
</feature>
<evidence type="ECO:0000259" key="1">
    <source>
        <dbReference type="PROSITE" id="PS50234"/>
    </source>
</evidence>
<name>A0A6C0C0F4_9ZZZZ</name>
<dbReference type="Gene3D" id="3.40.50.410">
    <property type="entry name" value="von Willebrand factor, type A domain"/>
    <property type="match status" value="1"/>
</dbReference>
<dbReference type="InterPro" id="IPR036465">
    <property type="entry name" value="vWFA_dom_sf"/>
</dbReference>
<dbReference type="InterPro" id="IPR036770">
    <property type="entry name" value="Ankyrin_rpt-contain_sf"/>
</dbReference>
<dbReference type="InterPro" id="IPR002035">
    <property type="entry name" value="VWF_A"/>
</dbReference>
<organism evidence="2">
    <name type="scientific">viral metagenome</name>
    <dbReference type="NCBI Taxonomy" id="1070528"/>
    <lineage>
        <taxon>unclassified sequences</taxon>
        <taxon>metagenomes</taxon>
        <taxon>organismal metagenomes</taxon>
    </lineage>
</organism>
<dbReference type="Pfam" id="PF00092">
    <property type="entry name" value="VWA"/>
    <property type="match status" value="1"/>
</dbReference>
<dbReference type="AlphaFoldDB" id="A0A6C0C0F4"/>
<reference evidence="2" key="1">
    <citation type="journal article" date="2020" name="Nature">
        <title>Giant virus diversity and host interactions through global metagenomics.</title>
        <authorList>
            <person name="Schulz F."/>
            <person name="Roux S."/>
            <person name="Paez-Espino D."/>
            <person name="Jungbluth S."/>
            <person name="Walsh D.A."/>
            <person name="Denef V.J."/>
            <person name="McMahon K.D."/>
            <person name="Konstantinidis K.T."/>
            <person name="Eloe-Fadrosh E.A."/>
            <person name="Kyrpides N.C."/>
            <person name="Woyke T."/>
        </authorList>
    </citation>
    <scope>NUCLEOTIDE SEQUENCE</scope>
    <source>
        <strain evidence="2">GVMAG-M-3300020166-5</strain>
    </source>
</reference>
<protein>
    <recommendedName>
        <fullName evidence="1">VWFA domain-containing protein</fullName>
    </recommendedName>
</protein>
<sequence length="649" mass="72693">MSPVMFSSKFLNPPNSSSNFGIFQLKTEQQESKFKEINWVLNVDRSGSMQDMCPDGKTKMEHTHHTLKNMVDYFIKLNRDHPTIKQYITIIAFDHEAIILCDCLEITESAAGTIATILDTLKPRGTTNIGDALSLADEHIRGIIDKYPADDADINVRQISHLFMSDGNITQGIQDIDILKAKCYDRRRVAAYNITNTFIGFGTHHDANLMRKLGDIPKGAYYFVESLENAGMVYGEILYKSLYEYIQNLRIRVDNGDIYNYETNTWGKILTVDAVSSGQTRTWHIRTISADEPASAASASATAASASASAASASAASASAAQDAETSEMIQLPVTIVVAYKLLSENHITSKEVHPDYPPDGEIDSSVEKYMWRQRTQEIMSEVNEFINKPKSPPDPAQLYPGAGGNIFVKPTFRHNGIATADKYLTEEHEILDMAKSGEWILVSNMLDKMPHLINCLPPPRRYGLIHHAVHQQNVKALETIMNRGADADMVTSDGETVQQIIEKSTSRIIRTAMIELLNYIIPVKTTRTTNKEFEQHLNEFMLEMKDYMEEKNLIDDVFMNNLCDDIYVCTKSLSASKNLGNMYLNTRSASQGNERAYNIGNFRDLDAGSKPVDAAFRGLSQHTQQHTTQTPYAPPRAATLMRAVSCRR</sequence>
<evidence type="ECO:0000313" key="2">
    <source>
        <dbReference type="EMBL" id="QHS97108.1"/>
    </source>
</evidence>
<dbReference type="PROSITE" id="PS50234">
    <property type="entry name" value="VWFA"/>
    <property type="match status" value="1"/>
</dbReference>
<proteinExistence type="predicted"/>
<dbReference type="SUPFAM" id="SSF53300">
    <property type="entry name" value="vWA-like"/>
    <property type="match status" value="1"/>
</dbReference>
<dbReference type="Gene3D" id="1.25.40.20">
    <property type="entry name" value="Ankyrin repeat-containing domain"/>
    <property type="match status" value="1"/>
</dbReference>